<dbReference type="Proteomes" id="UP001153269">
    <property type="component" value="Unassembled WGS sequence"/>
</dbReference>
<sequence>MEMAPLEKWHWPIASDLSGLDQLEVGDAHVWDEKMKQRRPVRRRRRRADSCFPVPFDLWDNWLRGDASSRPLSGRPEATVTQESAPFPAQ</sequence>
<evidence type="ECO:0000313" key="3">
    <source>
        <dbReference type="Proteomes" id="UP001153269"/>
    </source>
</evidence>
<feature type="region of interest" description="Disordered" evidence="1">
    <location>
        <begin position="69"/>
        <end position="90"/>
    </location>
</feature>
<accession>A0A9N7UYU0</accession>
<evidence type="ECO:0000256" key="1">
    <source>
        <dbReference type="SAM" id="MobiDB-lite"/>
    </source>
</evidence>
<dbReference type="EMBL" id="CADEAL010002224">
    <property type="protein sequence ID" value="CAB1439016.1"/>
    <property type="molecule type" value="Genomic_DNA"/>
</dbReference>
<organism evidence="2 3">
    <name type="scientific">Pleuronectes platessa</name>
    <name type="common">European plaice</name>
    <dbReference type="NCBI Taxonomy" id="8262"/>
    <lineage>
        <taxon>Eukaryota</taxon>
        <taxon>Metazoa</taxon>
        <taxon>Chordata</taxon>
        <taxon>Craniata</taxon>
        <taxon>Vertebrata</taxon>
        <taxon>Euteleostomi</taxon>
        <taxon>Actinopterygii</taxon>
        <taxon>Neopterygii</taxon>
        <taxon>Teleostei</taxon>
        <taxon>Neoteleostei</taxon>
        <taxon>Acanthomorphata</taxon>
        <taxon>Carangaria</taxon>
        <taxon>Pleuronectiformes</taxon>
        <taxon>Pleuronectoidei</taxon>
        <taxon>Pleuronectidae</taxon>
        <taxon>Pleuronectes</taxon>
    </lineage>
</organism>
<gene>
    <name evidence="2" type="ORF">PLEPLA_LOCUS26866</name>
</gene>
<name>A0A9N7UYU0_PLEPL</name>
<proteinExistence type="predicted"/>
<keyword evidence="3" id="KW-1185">Reference proteome</keyword>
<dbReference type="AlphaFoldDB" id="A0A9N7UYU0"/>
<comment type="caution">
    <text evidence="2">The sequence shown here is derived from an EMBL/GenBank/DDBJ whole genome shotgun (WGS) entry which is preliminary data.</text>
</comment>
<protein>
    <submittedName>
        <fullName evidence="2">Uncharacterized protein</fullName>
    </submittedName>
</protein>
<reference evidence="2" key="1">
    <citation type="submission" date="2020-03" db="EMBL/GenBank/DDBJ databases">
        <authorList>
            <person name="Weist P."/>
        </authorList>
    </citation>
    <scope>NUCLEOTIDE SEQUENCE</scope>
</reference>
<evidence type="ECO:0000313" key="2">
    <source>
        <dbReference type="EMBL" id="CAB1439016.1"/>
    </source>
</evidence>